<feature type="binding site" evidence="7">
    <location>
        <position position="104"/>
    </location>
    <ligand>
        <name>ATP</name>
        <dbReference type="ChEBI" id="CHEBI:30616"/>
    </ligand>
</feature>
<dbReference type="CDD" id="cd00464">
    <property type="entry name" value="SK"/>
    <property type="match status" value="1"/>
</dbReference>
<keyword evidence="7" id="KW-0963">Cytoplasm</keyword>
<dbReference type="InterPro" id="IPR027417">
    <property type="entry name" value="P-loop_NTPase"/>
</dbReference>
<evidence type="ECO:0000256" key="3">
    <source>
        <dbReference type="ARBA" id="ARBA00022741"/>
    </source>
</evidence>
<evidence type="ECO:0000256" key="1">
    <source>
        <dbReference type="ARBA" id="ARBA00022605"/>
    </source>
</evidence>
<dbReference type="SUPFAM" id="SSF52540">
    <property type="entry name" value="P-loop containing nucleoside triphosphate hydrolases"/>
    <property type="match status" value="1"/>
</dbReference>
<comment type="similarity">
    <text evidence="7">Belongs to the shikimate kinase family.</text>
</comment>
<evidence type="ECO:0000313" key="8">
    <source>
        <dbReference type="EMBL" id="QTX06360.1"/>
    </source>
</evidence>
<feature type="binding site" evidence="7">
    <location>
        <position position="139"/>
    </location>
    <ligand>
        <name>ATP</name>
        <dbReference type="ChEBI" id="CHEBI:30616"/>
    </ligand>
</feature>
<evidence type="ECO:0000256" key="2">
    <source>
        <dbReference type="ARBA" id="ARBA00022679"/>
    </source>
</evidence>
<keyword evidence="2 7" id="KW-0808">Transferase</keyword>
<accession>A0A975FPW9</accession>
<dbReference type="GO" id="GO:0005829">
    <property type="term" value="C:cytosol"/>
    <property type="evidence" value="ECO:0007669"/>
    <property type="project" value="TreeGrafter"/>
</dbReference>
<feature type="binding site" evidence="7">
    <location>
        <position position="47"/>
    </location>
    <ligand>
        <name>substrate</name>
    </ligand>
</feature>
<dbReference type="HAMAP" id="MF_00109">
    <property type="entry name" value="Shikimate_kinase"/>
    <property type="match status" value="1"/>
</dbReference>
<feature type="binding site" evidence="7">
    <location>
        <position position="24"/>
    </location>
    <ligand>
        <name>substrate</name>
    </ligand>
</feature>
<evidence type="ECO:0000256" key="5">
    <source>
        <dbReference type="ARBA" id="ARBA00022840"/>
    </source>
</evidence>
<comment type="function">
    <text evidence="7">Catalyzes the specific phosphorylation of the 3-hydroxyl group of shikimic acid using ATP as a cosubstrate.</text>
</comment>
<feature type="binding site" evidence="7">
    <location>
        <position position="6"/>
    </location>
    <ligand>
        <name>Mg(2+)</name>
        <dbReference type="ChEBI" id="CHEBI:18420"/>
    </ligand>
</feature>
<comment type="subcellular location">
    <subcellularLocation>
        <location evidence="7">Cytoplasm</location>
    </subcellularLocation>
</comment>
<dbReference type="Pfam" id="PF01202">
    <property type="entry name" value="SKI"/>
    <property type="match status" value="1"/>
</dbReference>
<keyword evidence="7" id="KW-0460">Magnesium</keyword>
<dbReference type="EMBL" id="CP071696">
    <property type="protein sequence ID" value="QTX06360.1"/>
    <property type="molecule type" value="Genomic_DNA"/>
</dbReference>
<keyword evidence="9" id="KW-1185">Reference proteome</keyword>
<dbReference type="KEGG" id="aarc:G127AT_15380"/>
<keyword evidence="7" id="KW-0479">Metal-binding</keyword>
<evidence type="ECO:0000256" key="4">
    <source>
        <dbReference type="ARBA" id="ARBA00022777"/>
    </source>
</evidence>
<feature type="binding site" evidence="7">
    <location>
        <begin position="2"/>
        <end position="7"/>
    </location>
    <ligand>
        <name>ATP</name>
        <dbReference type="ChEBI" id="CHEBI:30616"/>
    </ligand>
</feature>
<comment type="cofactor">
    <cofactor evidence="7">
        <name>Mg(2+)</name>
        <dbReference type="ChEBI" id="CHEBI:18420"/>
    </cofactor>
    <text evidence="7">Binds 1 Mg(2+) ion per subunit.</text>
</comment>
<comment type="pathway">
    <text evidence="7">Metabolic intermediate biosynthesis; chorismate biosynthesis; chorismate from D-erythrose 4-phosphate and phosphoenolpyruvate: step 5/7.</text>
</comment>
<keyword evidence="3 7" id="KW-0547">Nucleotide-binding</keyword>
<dbReference type="Gene3D" id="3.40.50.300">
    <property type="entry name" value="P-loop containing nucleotide triphosphate hydrolases"/>
    <property type="match status" value="1"/>
</dbReference>
<sequence length="161" mass="17412">MGAGKSHIGRRLARRLAVPFTDTDAAIVERHGPISGVFAERGEPGFREIEREIVAEAIDAGGVVSLGGGAPLHPLTRRRLHGARVVLLTVDERTVQPRLRGGTRPLLEEGGMAAWRRILAERLPAYRELATIEVDTSGRTPGRIVEEIAGRLGLEGMEQDA</sequence>
<keyword evidence="6 7" id="KW-0057">Aromatic amino acid biosynthesis</keyword>
<keyword evidence="4 7" id="KW-0418">Kinase</keyword>
<evidence type="ECO:0000313" key="9">
    <source>
        <dbReference type="Proteomes" id="UP000671914"/>
    </source>
</evidence>
<reference evidence="8" key="1">
    <citation type="submission" date="2021-03" db="EMBL/GenBank/DDBJ databases">
        <title>Agromyces archimandritus sp. nov., isolated from the cockroach Archimandrita tessellata.</title>
        <authorList>
            <person name="Guzman J."/>
            <person name="Ortuzar M."/>
            <person name="Poehlein A."/>
            <person name="Daniel R."/>
            <person name="Trujillo M."/>
            <person name="Vilcinskas A."/>
        </authorList>
    </citation>
    <scope>NUCLEOTIDE SEQUENCE</scope>
    <source>
        <strain evidence="8">G127AT</strain>
    </source>
</reference>
<organism evidence="8 9">
    <name type="scientific">Agromyces archimandritae</name>
    <dbReference type="NCBI Taxonomy" id="2781962"/>
    <lineage>
        <taxon>Bacteria</taxon>
        <taxon>Bacillati</taxon>
        <taxon>Actinomycetota</taxon>
        <taxon>Actinomycetes</taxon>
        <taxon>Micrococcales</taxon>
        <taxon>Microbacteriaceae</taxon>
        <taxon>Agromyces</taxon>
    </lineage>
</organism>
<feature type="binding site" evidence="7">
    <location>
        <position position="68"/>
    </location>
    <ligand>
        <name>substrate</name>
    </ligand>
</feature>
<dbReference type="GO" id="GO:0009423">
    <property type="term" value="P:chorismate biosynthetic process"/>
    <property type="evidence" value="ECO:0007669"/>
    <property type="project" value="UniProtKB-UniRule"/>
</dbReference>
<dbReference type="GO" id="GO:0000287">
    <property type="term" value="F:magnesium ion binding"/>
    <property type="evidence" value="ECO:0007669"/>
    <property type="project" value="UniProtKB-UniRule"/>
</dbReference>
<dbReference type="AlphaFoldDB" id="A0A975FPW9"/>
<dbReference type="InterPro" id="IPR031322">
    <property type="entry name" value="Shikimate/glucono_kinase"/>
</dbReference>
<protein>
    <recommendedName>
        <fullName evidence="7">Shikimate kinase</fullName>
        <shortName evidence="7">SK</shortName>
        <ecNumber evidence="7">2.7.1.71</ecNumber>
    </recommendedName>
</protein>
<proteinExistence type="inferred from homology"/>
<gene>
    <name evidence="7" type="primary">aroK</name>
    <name evidence="8" type="ORF">G127AT_15380</name>
</gene>
<dbReference type="GO" id="GO:0008652">
    <property type="term" value="P:amino acid biosynthetic process"/>
    <property type="evidence" value="ECO:0007669"/>
    <property type="project" value="UniProtKB-KW"/>
</dbReference>
<dbReference type="PRINTS" id="PR01100">
    <property type="entry name" value="SHIKIMTKNASE"/>
</dbReference>
<name>A0A975FPW9_9MICO</name>
<evidence type="ECO:0000256" key="7">
    <source>
        <dbReference type="HAMAP-Rule" id="MF_00109"/>
    </source>
</evidence>
<dbReference type="PANTHER" id="PTHR21087">
    <property type="entry name" value="SHIKIMATE KINASE"/>
    <property type="match status" value="1"/>
</dbReference>
<comment type="subunit">
    <text evidence="7">Monomer.</text>
</comment>
<dbReference type="EC" id="2.7.1.71" evidence="7"/>
<dbReference type="GO" id="GO:0004765">
    <property type="term" value="F:shikimate kinase activity"/>
    <property type="evidence" value="ECO:0007669"/>
    <property type="project" value="UniProtKB-UniRule"/>
</dbReference>
<keyword evidence="1 7" id="KW-0028">Amino-acid biosynthesis</keyword>
<evidence type="ECO:0000256" key="6">
    <source>
        <dbReference type="ARBA" id="ARBA00023141"/>
    </source>
</evidence>
<dbReference type="InterPro" id="IPR000623">
    <property type="entry name" value="Shikimate_kinase/TSH1"/>
</dbReference>
<keyword evidence="5 7" id="KW-0067">ATP-binding</keyword>
<comment type="catalytic activity">
    <reaction evidence="7">
        <text>shikimate + ATP = 3-phosphoshikimate + ADP + H(+)</text>
        <dbReference type="Rhea" id="RHEA:13121"/>
        <dbReference type="ChEBI" id="CHEBI:15378"/>
        <dbReference type="ChEBI" id="CHEBI:30616"/>
        <dbReference type="ChEBI" id="CHEBI:36208"/>
        <dbReference type="ChEBI" id="CHEBI:145989"/>
        <dbReference type="ChEBI" id="CHEBI:456216"/>
        <dbReference type="EC" id="2.7.1.71"/>
    </reaction>
</comment>
<feature type="binding site" evidence="7">
    <location>
        <position position="122"/>
    </location>
    <ligand>
        <name>substrate</name>
    </ligand>
</feature>
<dbReference type="PANTHER" id="PTHR21087:SF16">
    <property type="entry name" value="SHIKIMATE KINASE 1, CHLOROPLASTIC"/>
    <property type="match status" value="1"/>
</dbReference>
<dbReference type="GO" id="GO:0009073">
    <property type="term" value="P:aromatic amino acid family biosynthetic process"/>
    <property type="evidence" value="ECO:0007669"/>
    <property type="project" value="UniProtKB-KW"/>
</dbReference>
<dbReference type="GO" id="GO:0005524">
    <property type="term" value="F:ATP binding"/>
    <property type="evidence" value="ECO:0007669"/>
    <property type="project" value="UniProtKB-UniRule"/>
</dbReference>
<dbReference type="Proteomes" id="UP000671914">
    <property type="component" value="Chromosome"/>
</dbReference>